<dbReference type="GO" id="GO:0051754">
    <property type="term" value="P:meiotic sister chromatid cohesion, centromeric"/>
    <property type="evidence" value="ECO:0007669"/>
    <property type="project" value="TreeGrafter"/>
</dbReference>
<dbReference type="InterPro" id="IPR015661">
    <property type="entry name" value="Bub1/Mad3"/>
</dbReference>
<evidence type="ECO:0000259" key="2">
    <source>
        <dbReference type="PROSITE" id="PS51489"/>
    </source>
</evidence>
<dbReference type="GO" id="GO:0004672">
    <property type="term" value="F:protein kinase activity"/>
    <property type="evidence" value="ECO:0007669"/>
    <property type="project" value="TreeGrafter"/>
</dbReference>
<evidence type="ECO:0000256" key="1">
    <source>
        <dbReference type="SAM" id="MobiDB-lite"/>
    </source>
</evidence>
<dbReference type="Gene3D" id="1.25.40.430">
    <property type="match status" value="1"/>
</dbReference>
<keyword evidence="4" id="KW-1185">Reference proteome</keyword>
<dbReference type="PANTHER" id="PTHR14030:SF2">
    <property type="entry name" value="OS11G0128700 PROTEIN"/>
    <property type="match status" value="1"/>
</dbReference>
<dbReference type="Pfam" id="PF08311">
    <property type="entry name" value="Mad3_BUB1_I"/>
    <property type="match status" value="1"/>
</dbReference>
<protein>
    <recommendedName>
        <fullName evidence="2">BUB1 N-terminal domain-containing protein</fullName>
    </recommendedName>
</protein>
<dbReference type="Proteomes" id="UP000295252">
    <property type="component" value="Chromosome IV"/>
</dbReference>
<evidence type="ECO:0000313" key="3">
    <source>
        <dbReference type="EMBL" id="CDP13983.1"/>
    </source>
</evidence>
<feature type="region of interest" description="Disordered" evidence="1">
    <location>
        <begin position="316"/>
        <end position="335"/>
    </location>
</feature>
<gene>
    <name evidence="3" type="ORF">GSCOC_T00039139001</name>
</gene>
<feature type="domain" description="BUB1 N-terminal" evidence="2">
    <location>
        <begin position="15"/>
        <end position="174"/>
    </location>
</feature>
<dbReference type="InterPro" id="IPR013212">
    <property type="entry name" value="Mad3/Bub1_I"/>
</dbReference>
<dbReference type="FunCoup" id="A0A068V256">
    <property type="interactions" value="112"/>
</dbReference>
<reference evidence="4" key="1">
    <citation type="journal article" date="2014" name="Science">
        <title>The coffee genome provides insight into the convergent evolution of caffeine biosynthesis.</title>
        <authorList>
            <person name="Denoeud F."/>
            <person name="Carretero-Paulet L."/>
            <person name="Dereeper A."/>
            <person name="Droc G."/>
            <person name="Guyot R."/>
            <person name="Pietrella M."/>
            <person name="Zheng C."/>
            <person name="Alberti A."/>
            <person name="Anthony F."/>
            <person name="Aprea G."/>
            <person name="Aury J.M."/>
            <person name="Bento P."/>
            <person name="Bernard M."/>
            <person name="Bocs S."/>
            <person name="Campa C."/>
            <person name="Cenci A."/>
            <person name="Combes M.C."/>
            <person name="Crouzillat D."/>
            <person name="Da Silva C."/>
            <person name="Daddiego L."/>
            <person name="De Bellis F."/>
            <person name="Dussert S."/>
            <person name="Garsmeur O."/>
            <person name="Gayraud T."/>
            <person name="Guignon V."/>
            <person name="Jahn K."/>
            <person name="Jamilloux V."/>
            <person name="Joet T."/>
            <person name="Labadie K."/>
            <person name="Lan T."/>
            <person name="Leclercq J."/>
            <person name="Lepelley M."/>
            <person name="Leroy T."/>
            <person name="Li L.T."/>
            <person name="Librado P."/>
            <person name="Lopez L."/>
            <person name="Munoz A."/>
            <person name="Noel B."/>
            <person name="Pallavicini A."/>
            <person name="Perrotta G."/>
            <person name="Poncet V."/>
            <person name="Pot D."/>
            <person name="Priyono X."/>
            <person name="Rigoreau M."/>
            <person name="Rouard M."/>
            <person name="Rozas J."/>
            <person name="Tranchant-Dubreuil C."/>
            <person name="VanBuren R."/>
            <person name="Zhang Q."/>
            <person name="Andrade A.C."/>
            <person name="Argout X."/>
            <person name="Bertrand B."/>
            <person name="de Kochko A."/>
            <person name="Graziosi G."/>
            <person name="Henry R.J."/>
            <person name="Jayarama X."/>
            <person name="Ming R."/>
            <person name="Nagai C."/>
            <person name="Rounsley S."/>
            <person name="Sankoff D."/>
            <person name="Giuliano G."/>
            <person name="Albert V.A."/>
            <person name="Wincker P."/>
            <person name="Lashermes P."/>
        </authorList>
    </citation>
    <scope>NUCLEOTIDE SEQUENCE [LARGE SCALE GENOMIC DNA]</scope>
    <source>
        <strain evidence="4">cv. DH200-94</strain>
    </source>
</reference>
<dbReference type="OrthoDB" id="248495at2759"/>
<dbReference type="PhylomeDB" id="A0A068V256"/>
<dbReference type="AlphaFoldDB" id="A0A068V256"/>
<dbReference type="EMBL" id="HG739162">
    <property type="protein sequence ID" value="CDP13983.1"/>
    <property type="molecule type" value="Genomic_DNA"/>
</dbReference>
<dbReference type="Gramene" id="CDP13983">
    <property type="protein sequence ID" value="CDP13983"/>
    <property type="gene ID" value="GSCOC_T00039139001"/>
</dbReference>
<accession>A0A068V256</accession>
<dbReference type="STRING" id="49390.A0A068V256"/>
<dbReference type="FunFam" id="1.25.40.430:FF:000005">
    <property type="entry name" value="Mad3/BUB1 homology region 1"/>
    <property type="match status" value="1"/>
</dbReference>
<dbReference type="OMA" id="AQTFETD"/>
<sequence length="577" mass="65803">MSSSNNEYNDLFSSLISEIKNYTGRDPLLPWLRGIRKMKELVPPQLLKEKLPRFLQKCAQTFQSDRRYTNDLRYLRVWLQLMDFVDNPKSVLRTMEENRIGMKKSLFYQAYALYFEKMKKFEAAEKMYHLGVQNLAEPVDELQRSYEQFLHRMERHKNKKNRCQGRITSNVPLSSGICLKDYDRGRKESECLKPIGTWLVDDVKMLSQSSQHEMQAKDADDALAASDLSDAQVSSDSTLKRGVMGDIISRSYPEGTKAKSSDNLKHYTDDTVVVKFVDTAIVEQSDVEDARHHGLVEPTINTKEAMNAINNMFQEPLEPSQIGRRSRRNQSKTDTSLNSKLEIFVDGIIETSDVQSCQNLRGDSSLQTDSSRTHPPLQEQLQIFIDDEENENVTEMVTGMDIADRNKDQNSARGAKVSKEHLNGFVFPLPLDISLDSSCKILDAAKPQEVPVREETVYRFVGSTISDEPAVENVCHHGLVEPTINLKEAMDDINNMFGKPIEFVRKRRPKKKKDETNYSRSNSSGFLILPDGDLDNELGKTIPKLSTNNENDLSEQTVCTREAIAEINKMFGMPLDF</sequence>
<dbReference type="GO" id="GO:0007094">
    <property type="term" value="P:mitotic spindle assembly checkpoint signaling"/>
    <property type="evidence" value="ECO:0007669"/>
    <property type="project" value="InterPro"/>
</dbReference>
<dbReference type="SMART" id="SM00777">
    <property type="entry name" value="Mad3_BUB1_I"/>
    <property type="match status" value="1"/>
</dbReference>
<proteinExistence type="predicted"/>
<dbReference type="InParanoid" id="A0A068V256"/>
<evidence type="ECO:0000313" key="4">
    <source>
        <dbReference type="Proteomes" id="UP000295252"/>
    </source>
</evidence>
<name>A0A068V256_COFCA</name>
<dbReference type="PANTHER" id="PTHR14030">
    <property type="entry name" value="MITOTIC CHECKPOINT SERINE/THREONINE-PROTEIN KINASE BUB1"/>
    <property type="match status" value="1"/>
</dbReference>
<dbReference type="PROSITE" id="PS51489">
    <property type="entry name" value="BUB1_N"/>
    <property type="match status" value="1"/>
</dbReference>
<organism evidence="3 4">
    <name type="scientific">Coffea canephora</name>
    <name type="common">Robusta coffee</name>
    <dbReference type="NCBI Taxonomy" id="49390"/>
    <lineage>
        <taxon>Eukaryota</taxon>
        <taxon>Viridiplantae</taxon>
        <taxon>Streptophyta</taxon>
        <taxon>Embryophyta</taxon>
        <taxon>Tracheophyta</taxon>
        <taxon>Spermatophyta</taxon>
        <taxon>Magnoliopsida</taxon>
        <taxon>eudicotyledons</taxon>
        <taxon>Gunneridae</taxon>
        <taxon>Pentapetalae</taxon>
        <taxon>asterids</taxon>
        <taxon>lamiids</taxon>
        <taxon>Gentianales</taxon>
        <taxon>Rubiaceae</taxon>
        <taxon>Ixoroideae</taxon>
        <taxon>Gardenieae complex</taxon>
        <taxon>Bertiereae - Coffeeae clade</taxon>
        <taxon>Coffeeae</taxon>
        <taxon>Coffea</taxon>
    </lineage>
</organism>